<evidence type="ECO:0000313" key="2">
    <source>
        <dbReference type="Proteomes" id="UP001055784"/>
    </source>
</evidence>
<dbReference type="Proteomes" id="UP001055784">
    <property type="component" value="Chromosome"/>
</dbReference>
<organism evidence="1 2">
    <name type="scientific">Paenibacillus polymyxa</name>
    <name type="common">Bacillus polymyxa</name>
    <dbReference type="NCBI Taxonomy" id="1406"/>
    <lineage>
        <taxon>Bacteria</taxon>
        <taxon>Bacillati</taxon>
        <taxon>Bacillota</taxon>
        <taxon>Bacilli</taxon>
        <taxon>Bacillales</taxon>
        <taxon>Paenibacillaceae</taxon>
        <taxon>Paenibacillus</taxon>
    </lineage>
</organism>
<proteinExistence type="predicted"/>
<accession>A0AAE9I7Y5</accession>
<protein>
    <submittedName>
        <fullName evidence="1">Uncharacterized protein</fullName>
    </submittedName>
</protein>
<name>A0AAE9I7Y5_PAEPO</name>
<dbReference type="RefSeq" id="WP_231109444.1">
    <property type="nucleotide sequence ID" value="NZ_CP097769.1"/>
</dbReference>
<dbReference type="AlphaFoldDB" id="A0AAE9I7Y5"/>
<dbReference type="EMBL" id="CP097770">
    <property type="protein sequence ID" value="URJ49016.1"/>
    <property type="molecule type" value="Genomic_DNA"/>
</dbReference>
<gene>
    <name evidence="1" type="ORF">MF626_003314</name>
</gene>
<reference evidence="1" key="1">
    <citation type="submission" date="2022-11" db="EMBL/GenBank/DDBJ databases">
        <authorList>
            <person name="Vasilchenko N.G."/>
            <person name="Prazdnova E.V."/>
            <person name="Gorovtsov A.V."/>
            <person name="Chistyakov V.A."/>
            <person name="Pak M.L."/>
        </authorList>
    </citation>
    <scope>NUCLEOTIDE SEQUENCE</scope>
    <source>
        <strain evidence="1">R 4.5</strain>
    </source>
</reference>
<evidence type="ECO:0000313" key="1">
    <source>
        <dbReference type="EMBL" id="URJ49016.1"/>
    </source>
</evidence>
<sequence length="185" mass="21395">MSDDISALICCKPHDRSVQEGKGIIIYYSLTYREWSEDTQKELRSLTRESVSGDELFLRKLVDATRLHDKLWSHISNESEEHTDHSVYVTEFTGERAKPYGASITDLVLASEGGYTSTYSAMYWIWHEPAFRSMDQREGSVFTLELAQRLLDHYTVLGGKTYEFIYSVLDPQLKKVHLFVKEVDL</sequence>